<dbReference type="Pfam" id="PF18915">
    <property type="entry name" value="DUF5667"/>
    <property type="match status" value="1"/>
</dbReference>
<sequence>MINKQQHMKKKMVFALTLALLTLPVGSSLTLADTVSSSSATTGTTTVAPPLNPTVPTTVSPATSDSTTSSSITIPPVVDSNGNTVAPENWFTDLIGKIQLLLTFNPINKASIEEHHALAKLAEANKLLQQGKPDAAEASLSQYTDKITQAQNFINQVKDPNSQEAKTLAIALSNVNTNNIKVLSGLLDKLPPQAAQRLALNIVSSMEKAVSKASSASNTTTTAPAAASTSQTTADPAAVNSNTTSTSAVTSNTKALEKQADTALENFKKSLKQKKTLPRDDQDQDEDNHGTQQVQIAPQASVTRGTMMTIKGSANSEHRDEAKGKNGKENHRDD</sequence>
<dbReference type="STRING" id="646529.Desaci_4350"/>
<accession>I4DBM3</accession>
<evidence type="ECO:0000313" key="4">
    <source>
        <dbReference type="EMBL" id="AFM43197.1"/>
    </source>
</evidence>
<name>I4DBM3_DESAJ</name>
<evidence type="ECO:0000259" key="3">
    <source>
        <dbReference type="Pfam" id="PF18915"/>
    </source>
</evidence>
<feature type="compositionally biased region" description="Low complexity" evidence="1">
    <location>
        <begin position="38"/>
        <end position="47"/>
    </location>
</feature>
<dbReference type="KEGG" id="dai:Desaci_4350"/>
<evidence type="ECO:0000256" key="1">
    <source>
        <dbReference type="SAM" id="MobiDB-lite"/>
    </source>
</evidence>
<feature type="chain" id="PRO_5039163295" description="DUF5667 domain-containing protein" evidence="2">
    <location>
        <begin position="33"/>
        <end position="334"/>
    </location>
</feature>
<keyword evidence="2" id="KW-0732">Signal</keyword>
<dbReference type="RefSeq" id="WP_014829183.1">
    <property type="nucleotide sequence ID" value="NC_018068.1"/>
</dbReference>
<keyword evidence="5" id="KW-1185">Reference proteome</keyword>
<feature type="compositionally biased region" description="Low complexity" evidence="1">
    <location>
        <begin position="54"/>
        <end position="78"/>
    </location>
</feature>
<dbReference type="eggNOG" id="ENOG5032DSV">
    <property type="taxonomic scope" value="Bacteria"/>
</dbReference>
<feature type="compositionally biased region" description="Basic and acidic residues" evidence="1">
    <location>
        <begin position="316"/>
        <end position="334"/>
    </location>
</feature>
<feature type="region of interest" description="Disordered" evidence="1">
    <location>
        <begin position="38"/>
        <end position="79"/>
    </location>
</feature>
<evidence type="ECO:0000313" key="5">
    <source>
        <dbReference type="Proteomes" id="UP000002892"/>
    </source>
</evidence>
<dbReference type="Proteomes" id="UP000002892">
    <property type="component" value="Chromosome"/>
</dbReference>
<feature type="domain" description="DUF5667" evidence="3">
    <location>
        <begin position="93"/>
        <end position="193"/>
    </location>
</feature>
<feature type="compositionally biased region" description="Polar residues" evidence="1">
    <location>
        <begin position="290"/>
        <end position="306"/>
    </location>
</feature>
<feature type="region of interest" description="Disordered" evidence="1">
    <location>
        <begin position="213"/>
        <end position="253"/>
    </location>
</feature>
<proteinExistence type="predicted"/>
<protein>
    <recommendedName>
        <fullName evidence="3">DUF5667 domain-containing protein</fullName>
    </recommendedName>
</protein>
<feature type="signal peptide" evidence="2">
    <location>
        <begin position="1"/>
        <end position="32"/>
    </location>
</feature>
<dbReference type="EMBL" id="CP003639">
    <property type="protein sequence ID" value="AFM43197.1"/>
    <property type="molecule type" value="Genomic_DNA"/>
</dbReference>
<organism evidence="4 5">
    <name type="scientific">Desulfosporosinus acidiphilus (strain DSM 22704 / JCM 16185 / SJ4)</name>
    <dbReference type="NCBI Taxonomy" id="646529"/>
    <lineage>
        <taxon>Bacteria</taxon>
        <taxon>Bacillati</taxon>
        <taxon>Bacillota</taxon>
        <taxon>Clostridia</taxon>
        <taxon>Eubacteriales</taxon>
        <taxon>Desulfitobacteriaceae</taxon>
        <taxon>Desulfosporosinus</taxon>
    </lineage>
</organism>
<dbReference type="HOGENOM" id="CLU_054923_0_0_9"/>
<evidence type="ECO:0000256" key="2">
    <source>
        <dbReference type="SAM" id="SignalP"/>
    </source>
</evidence>
<dbReference type="InterPro" id="IPR043725">
    <property type="entry name" value="DUF5667"/>
</dbReference>
<dbReference type="AlphaFoldDB" id="I4DBM3"/>
<reference evidence="4 5" key="1">
    <citation type="journal article" date="2012" name="J. Bacteriol.">
        <title>Complete genome sequences of Desulfosporosinus orientis DSM765T, Desulfosporosinus youngiae DSM17734T, Desulfosporosinus meridiei DSM13257T, and Desulfosporosinus acidiphilus DSM22704T.</title>
        <authorList>
            <person name="Pester M."/>
            <person name="Brambilla E."/>
            <person name="Alazard D."/>
            <person name="Rattei T."/>
            <person name="Weinmaier T."/>
            <person name="Han J."/>
            <person name="Lucas S."/>
            <person name="Lapidus A."/>
            <person name="Cheng J.F."/>
            <person name="Goodwin L."/>
            <person name="Pitluck S."/>
            <person name="Peters L."/>
            <person name="Ovchinnikova G."/>
            <person name="Teshima H."/>
            <person name="Detter J.C."/>
            <person name="Han C.S."/>
            <person name="Tapia R."/>
            <person name="Land M.L."/>
            <person name="Hauser L."/>
            <person name="Kyrpides N.C."/>
            <person name="Ivanova N.N."/>
            <person name="Pagani I."/>
            <person name="Huntmann M."/>
            <person name="Wei C.L."/>
            <person name="Davenport K.W."/>
            <person name="Daligault H."/>
            <person name="Chain P.S."/>
            <person name="Chen A."/>
            <person name="Mavromatis K."/>
            <person name="Markowitz V."/>
            <person name="Szeto E."/>
            <person name="Mikhailova N."/>
            <person name="Pati A."/>
            <person name="Wagner M."/>
            <person name="Woyke T."/>
            <person name="Ollivier B."/>
            <person name="Klenk H.P."/>
            <person name="Spring S."/>
            <person name="Loy A."/>
        </authorList>
    </citation>
    <scope>NUCLEOTIDE SEQUENCE [LARGE SCALE GENOMIC DNA]</scope>
    <source>
        <strain evidence="5">DSM 22704 / JCM 16185 / SJ4</strain>
    </source>
</reference>
<gene>
    <name evidence="4" type="ordered locus">Desaci_4350</name>
</gene>
<feature type="region of interest" description="Disordered" evidence="1">
    <location>
        <begin position="269"/>
        <end position="334"/>
    </location>
</feature>